<evidence type="ECO:0000256" key="1">
    <source>
        <dbReference type="ARBA" id="ARBA00004370"/>
    </source>
</evidence>
<keyword evidence="2 9" id="KW-1003">Cell membrane</keyword>
<proteinExistence type="inferred from homology"/>
<organism evidence="11 12">
    <name type="scientific">Aliiglaciecola litoralis</name>
    <dbReference type="NCBI Taxonomy" id="582857"/>
    <lineage>
        <taxon>Bacteria</taxon>
        <taxon>Pseudomonadati</taxon>
        <taxon>Pseudomonadota</taxon>
        <taxon>Gammaproteobacteria</taxon>
        <taxon>Alteromonadales</taxon>
        <taxon>Alteromonadaceae</taxon>
        <taxon>Aliiglaciecola</taxon>
    </lineage>
</organism>
<dbReference type="GO" id="GO:0051301">
    <property type="term" value="P:cell division"/>
    <property type="evidence" value="ECO:0007669"/>
    <property type="project" value="UniProtKB-KW"/>
</dbReference>
<evidence type="ECO:0000256" key="7">
    <source>
        <dbReference type="ARBA" id="ARBA00023136"/>
    </source>
</evidence>
<evidence type="ECO:0000256" key="5">
    <source>
        <dbReference type="ARBA" id="ARBA00022692"/>
    </source>
</evidence>
<keyword evidence="8 9" id="KW-0131">Cell cycle</keyword>
<keyword evidence="3 9" id="KW-0997">Cell inner membrane</keyword>
<evidence type="ECO:0000313" key="12">
    <source>
        <dbReference type="Proteomes" id="UP001500359"/>
    </source>
</evidence>
<comment type="subunit">
    <text evidence="9">Part of a complex composed of FtsB, FtsL and FtsQ.</text>
</comment>
<dbReference type="PROSITE" id="PS51779">
    <property type="entry name" value="POTRA"/>
    <property type="match status" value="1"/>
</dbReference>
<dbReference type="PANTHER" id="PTHR35851">
    <property type="entry name" value="CELL DIVISION PROTEIN FTSQ"/>
    <property type="match status" value="1"/>
</dbReference>
<comment type="subcellular location">
    <subcellularLocation>
        <location evidence="9">Cell inner membrane</location>
        <topology evidence="9">Single-pass type II membrane protein</topology>
    </subcellularLocation>
    <subcellularLocation>
        <location evidence="1">Membrane</location>
    </subcellularLocation>
    <text evidence="9">Localizes to the division septum.</text>
</comment>
<evidence type="ECO:0000313" key="11">
    <source>
        <dbReference type="EMBL" id="GAA0855554.1"/>
    </source>
</evidence>
<feature type="domain" description="POTRA" evidence="10">
    <location>
        <begin position="46"/>
        <end position="115"/>
    </location>
</feature>
<dbReference type="HAMAP" id="MF_00911">
    <property type="entry name" value="FtsQ_subfam"/>
    <property type="match status" value="1"/>
</dbReference>
<keyword evidence="12" id="KW-1185">Reference proteome</keyword>
<evidence type="ECO:0000256" key="2">
    <source>
        <dbReference type="ARBA" id="ARBA00022475"/>
    </source>
</evidence>
<evidence type="ECO:0000256" key="8">
    <source>
        <dbReference type="ARBA" id="ARBA00023306"/>
    </source>
</evidence>
<evidence type="ECO:0000259" key="10">
    <source>
        <dbReference type="PROSITE" id="PS51779"/>
    </source>
</evidence>
<protein>
    <recommendedName>
        <fullName evidence="9">Cell division protein FtsQ</fullName>
    </recommendedName>
</protein>
<name>A0ABN1LG38_9ALTE</name>
<dbReference type="Proteomes" id="UP001500359">
    <property type="component" value="Unassembled WGS sequence"/>
</dbReference>
<dbReference type="PANTHER" id="PTHR35851:SF1">
    <property type="entry name" value="CELL DIVISION PROTEIN FTSQ"/>
    <property type="match status" value="1"/>
</dbReference>
<dbReference type="InterPro" id="IPR005548">
    <property type="entry name" value="Cell_div_FtsQ/DivIB_C"/>
</dbReference>
<keyword evidence="6 9" id="KW-1133">Transmembrane helix</keyword>
<evidence type="ECO:0000256" key="3">
    <source>
        <dbReference type="ARBA" id="ARBA00022519"/>
    </source>
</evidence>
<sequence length="248" mass="28391">MQQLEANNTAKPPYQMAGLVFLVTVLLGLCYAAWAISHWLEDSQKAPINQVLVTGNRVYIDDALIENVVRKNHPESFFELNVDRLHQQIEALPWVYRASVRKRWPNSLNVHIVEEIASAKWNSDSLLNQYGQAFDAQLVNGELPDLFGPGGSEKVALQGYRDMQTLLNSASLTIDELYLSERFAWNLRLKNGVRLNLGRSEYLNRLHRFVEVYPLLKDQGKQIDYVDLRYDTGLAVGWKDAEKTKQES</sequence>
<dbReference type="EMBL" id="BAAAFD010000003">
    <property type="protein sequence ID" value="GAA0855554.1"/>
    <property type="molecule type" value="Genomic_DNA"/>
</dbReference>
<gene>
    <name evidence="9 11" type="primary">ftsQ</name>
    <name evidence="11" type="ORF">GCM10009114_14650</name>
</gene>
<evidence type="ECO:0000256" key="4">
    <source>
        <dbReference type="ARBA" id="ARBA00022618"/>
    </source>
</evidence>
<comment type="caution">
    <text evidence="11">The sequence shown here is derived from an EMBL/GenBank/DDBJ whole genome shotgun (WGS) entry which is preliminary data.</text>
</comment>
<dbReference type="InterPro" id="IPR045335">
    <property type="entry name" value="FtsQ_C_sf"/>
</dbReference>
<dbReference type="Gene3D" id="3.40.50.11690">
    <property type="entry name" value="Cell division protein FtsQ/DivIB"/>
    <property type="match status" value="1"/>
</dbReference>
<dbReference type="Gene3D" id="3.10.20.310">
    <property type="entry name" value="membrane protein fhac"/>
    <property type="match status" value="1"/>
</dbReference>
<dbReference type="Pfam" id="PF08478">
    <property type="entry name" value="POTRA_1"/>
    <property type="match status" value="1"/>
</dbReference>
<keyword evidence="7 9" id="KW-0472">Membrane</keyword>
<evidence type="ECO:0000256" key="9">
    <source>
        <dbReference type="HAMAP-Rule" id="MF_00911"/>
    </source>
</evidence>
<comment type="function">
    <text evidence="9">Essential cell division protein. May link together the upstream cell division proteins, which are predominantly cytoplasmic, with the downstream cell division proteins, which are predominantly periplasmic. May control correct divisome assembly.</text>
</comment>
<keyword evidence="5 9" id="KW-0812">Transmembrane</keyword>
<keyword evidence="4 9" id="KW-0132">Cell division</keyword>
<dbReference type="Pfam" id="PF03799">
    <property type="entry name" value="FtsQ_DivIB_C"/>
    <property type="match status" value="1"/>
</dbReference>
<dbReference type="InterPro" id="IPR034746">
    <property type="entry name" value="POTRA"/>
</dbReference>
<reference evidence="11 12" key="1">
    <citation type="journal article" date="2019" name="Int. J. Syst. Evol. Microbiol.">
        <title>The Global Catalogue of Microorganisms (GCM) 10K type strain sequencing project: providing services to taxonomists for standard genome sequencing and annotation.</title>
        <authorList>
            <consortium name="The Broad Institute Genomics Platform"/>
            <consortium name="The Broad Institute Genome Sequencing Center for Infectious Disease"/>
            <person name="Wu L."/>
            <person name="Ma J."/>
        </authorList>
    </citation>
    <scope>NUCLEOTIDE SEQUENCE [LARGE SCALE GENOMIC DNA]</scope>
    <source>
        <strain evidence="11 12">JCM 15896</strain>
    </source>
</reference>
<dbReference type="InterPro" id="IPR026579">
    <property type="entry name" value="FtsQ"/>
</dbReference>
<comment type="similarity">
    <text evidence="9">Belongs to the FtsQ/DivIB family. FtsQ subfamily.</text>
</comment>
<evidence type="ECO:0000256" key="6">
    <source>
        <dbReference type="ARBA" id="ARBA00022989"/>
    </source>
</evidence>
<dbReference type="RefSeq" id="WP_343858207.1">
    <property type="nucleotide sequence ID" value="NZ_BAAAFD010000003.1"/>
</dbReference>
<dbReference type="InterPro" id="IPR013685">
    <property type="entry name" value="POTRA_FtsQ_type"/>
</dbReference>
<accession>A0ABN1LG38</accession>